<keyword evidence="6 8" id="KW-0067">ATP-binding</keyword>
<comment type="function">
    <text evidence="8">Part of the phosphoribosylformylglycinamidine synthase complex involved in the purines biosynthetic pathway. Catalyzes the ATP-dependent conversion of formylglycinamide ribonucleotide (FGAR) and glutamine to yield formylglycinamidine ribonucleotide (FGAM) and glutamate. The FGAM synthase complex is composed of three subunits. PurQ produces an ammonia molecule by converting glutamine to glutamate. PurL transfers the ammonia molecule to FGAR to form FGAM in an ATP-dependent manner. PurS interacts with PurQ and PurL and is thought to assist in the transfer of the ammonia molecule from PurQ to PurL.</text>
</comment>
<dbReference type="EC" id="6.3.5.3" evidence="8"/>
<dbReference type="PANTHER" id="PTHR43555">
    <property type="entry name" value="PHOSPHORIBOSYLFORMYLGLYCINAMIDINE SYNTHASE SUBUNIT PURL"/>
    <property type="match status" value="1"/>
</dbReference>
<feature type="domain" description="Phosphoribosylformylglycinamidine synthase linker" evidence="11">
    <location>
        <begin position="69"/>
        <end position="115"/>
    </location>
</feature>
<keyword evidence="2 8" id="KW-0436">Ligase</keyword>
<evidence type="ECO:0000313" key="13">
    <source>
        <dbReference type="Proteomes" id="UP000253426"/>
    </source>
</evidence>
<feature type="domain" description="PurM-like C-terminal" evidence="10">
    <location>
        <begin position="676"/>
        <end position="815"/>
    </location>
</feature>
<dbReference type="GO" id="GO:0005737">
    <property type="term" value="C:cytoplasm"/>
    <property type="evidence" value="ECO:0007669"/>
    <property type="project" value="UniProtKB-SubCell"/>
</dbReference>
<evidence type="ECO:0000256" key="5">
    <source>
        <dbReference type="ARBA" id="ARBA00022755"/>
    </source>
</evidence>
<dbReference type="InterPro" id="IPR041609">
    <property type="entry name" value="PurL_linker"/>
</dbReference>
<dbReference type="EMBL" id="QNRR01000001">
    <property type="protein sequence ID" value="RBP48067.1"/>
    <property type="molecule type" value="Genomic_DNA"/>
</dbReference>
<comment type="subunit">
    <text evidence="8">Monomer. Part of the FGAM synthase complex composed of 1 PurL, 1 PurQ and 2 PurS subunits.</text>
</comment>
<feature type="binding site" evidence="8">
    <location>
        <position position="633"/>
    </location>
    <ligand>
        <name>ATP</name>
        <dbReference type="ChEBI" id="CHEBI:30616"/>
    </ligand>
</feature>
<dbReference type="InterPro" id="IPR016188">
    <property type="entry name" value="PurM-like_N"/>
</dbReference>
<dbReference type="InterPro" id="IPR036676">
    <property type="entry name" value="PurM-like_C_sf"/>
</dbReference>
<feature type="active site" description="Proton acceptor" evidence="8">
    <location>
        <position position="182"/>
    </location>
</feature>
<dbReference type="Gene3D" id="3.90.650.10">
    <property type="entry name" value="PurM-like C-terminal domain"/>
    <property type="match status" value="2"/>
</dbReference>
<evidence type="ECO:0000259" key="9">
    <source>
        <dbReference type="Pfam" id="PF00586"/>
    </source>
</evidence>
<feature type="binding site" evidence="8">
    <location>
        <position position="366"/>
    </location>
    <ligand>
        <name>Mg(2+)</name>
        <dbReference type="ChEBI" id="CHEBI:18420"/>
        <label>2</label>
    </ligand>
</feature>
<dbReference type="Gene3D" id="1.10.8.750">
    <property type="entry name" value="Phosphoribosylformylglycinamidine synthase, linker domain"/>
    <property type="match status" value="1"/>
</dbReference>
<evidence type="ECO:0000259" key="10">
    <source>
        <dbReference type="Pfam" id="PF02769"/>
    </source>
</evidence>
<keyword evidence="7 8" id="KW-0460">Magnesium</keyword>
<dbReference type="UniPathway" id="UPA00074">
    <property type="reaction ID" value="UER00128"/>
</dbReference>
<keyword evidence="5 8" id="KW-0658">Purine biosynthesis</keyword>
<proteinExistence type="inferred from homology"/>
<dbReference type="AlphaFoldDB" id="A0A366HVE2"/>
<feature type="domain" description="PurM-like N-terminal" evidence="9">
    <location>
        <begin position="162"/>
        <end position="288"/>
    </location>
</feature>
<gene>
    <name evidence="8" type="primary">purL</name>
    <name evidence="12" type="ORF">DES53_101867</name>
</gene>
<reference evidence="12 13" key="1">
    <citation type="submission" date="2018-06" db="EMBL/GenBank/DDBJ databases">
        <title>Genomic Encyclopedia of Type Strains, Phase IV (KMG-IV): sequencing the most valuable type-strain genomes for metagenomic binning, comparative biology and taxonomic classification.</title>
        <authorList>
            <person name="Goeker M."/>
        </authorList>
    </citation>
    <scope>NUCLEOTIDE SEQUENCE [LARGE SCALE GENOMIC DNA]</scope>
    <source>
        <strain evidence="12 13">DSM 25532</strain>
    </source>
</reference>
<evidence type="ECO:0000256" key="4">
    <source>
        <dbReference type="ARBA" id="ARBA00022741"/>
    </source>
</evidence>
<evidence type="ECO:0000256" key="3">
    <source>
        <dbReference type="ARBA" id="ARBA00022723"/>
    </source>
</evidence>
<keyword evidence="13" id="KW-1185">Reference proteome</keyword>
<dbReference type="GO" id="GO:0000287">
    <property type="term" value="F:magnesium ion binding"/>
    <property type="evidence" value="ECO:0007669"/>
    <property type="project" value="UniProtKB-UniRule"/>
</dbReference>
<feature type="binding site" evidence="8">
    <location>
        <begin position="408"/>
        <end position="410"/>
    </location>
    <ligand>
        <name>substrate</name>
    </ligand>
</feature>
<dbReference type="CDD" id="cd02204">
    <property type="entry name" value="PurL_repeat2"/>
    <property type="match status" value="1"/>
</dbReference>
<evidence type="ECO:0000256" key="8">
    <source>
        <dbReference type="HAMAP-Rule" id="MF_00420"/>
    </source>
</evidence>
<feature type="domain" description="PurM-like N-terminal" evidence="9">
    <location>
        <begin position="539"/>
        <end position="642"/>
    </location>
</feature>
<dbReference type="PANTHER" id="PTHR43555:SF1">
    <property type="entry name" value="PHOSPHORIBOSYLFORMYLGLYCINAMIDINE SYNTHASE SUBUNIT PURL"/>
    <property type="match status" value="1"/>
</dbReference>
<dbReference type="Proteomes" id="UP000253426">
    <property type="component" value="Unassembled WGS sequence"/>
</dbReference>
<accession>A0A366HVE2</accession>
<feature type="binding site" evidence="8">
    <location>
        <position position="204"/>
    </location>
    <ligand>
        <name>Mg(2+)</name>
        <dbReference type="ChEBI" id="CHEBI:18420"/>
        <label>2</label>
    </ligand>
</feature>
<comment type="caution">
    <text evidence="12">The sequence shown here is derived from an EMBL/GenBank/DDBJ whole genome shotgun (WGS) entry which is preliminary data.</text>
</comment>
<feature type="binding site" evidence="8">
    <location>
        <position position="596"/>
    </location>
    <ligand>
        <name>ATP</name>
        <dbReference type="ChEBI" id="CHEBI:30616"/>
    </ligand>
</feature>
<dbReference type="GO" id="GO:0004642">
    <property type="term" value="F:phosphoribosylformylglycinamidine synthase activity"/>
    <property type="evidence" value="ECO:0007669"/>
    <property type="project" value="UniProtKB-UniRule"/>
</dbReference>
<evidence type="ECO:0000256" key="7">
    <source>
        <dbReference type="ARBA" id="ARBA00022842"/>
    </source>
</evidence>
<dbReference type="Pfam" id="PF18072">
    <property type="entry name" value="FGAR-AT_linker"/>
    <property type="match status" value="1"/>
</dbReference>
<dbReference type="Pfam" id="PF00586">
    <property type="entry name" value="AIRS"/>
    <property type="match status" value="2"/>
</dbReference>
<dbReference type="SUPFAM" id="SSF55326">
    <property type="entry name" value="PurM N-terminal domain-like"/>
    <property type="match status" value="2"/>
</dbReference>
<evidence type="ECO:0000256" key="2">
    <source>
        <dbReference type="ARBA" id="ARBA00022598"/>
    </source>
</evidence>
<dbReference type="InterPro" id="IPR036921">
    <property type="entry name" value="PurM-like_N_sf"/>
</dbReference>
<feature type="binding site" evidence="8">
    <location>
        <position position="203"/>
    </location>
    <ligand>
        <name>substrate</name>
    </ligand>
</feature>
<dbReference type="GO" id="GO:0005524">
    <property type="term" value="F:ATP binding"/>
    <property type="evidence" value="ECO:0007669"/>
    <property type="project" value="UniProtKB-UniRule"/>
</dbReference>
<protein>
    <recommendedName>
        <fullName evidence="8">Phosphoribosylformylglycinamidine synthase subunit PurL</fullName>
        <shortName evidence="8">FGAM synthase</shortName>
        <ecNumber evidence="8">6.3.5.3</ecNumber>
    </recommendedName>
    <alternativeName>
        <fullName evidence="8">Formylglycinamide ribonucleotide amidotransferase subunit II</fullName>
        <shortName evidence="8">FGAR amidotransferase II</shortName>
        <shortName evidence="8">FGAR-AT II</shortName>
    </alternativeName>
    <alternativeName>
        <fullName evidence="8">Glutamine amidotransferase PurL</fullName>
    </alternativeName>
    <alternativeName>
        <fullName evidence="8">Phosphoribosylformylglycinamidine synthase subunit II</fullName>
    </alternativeName>
</protein>
<comment type="pathway">
    <text evidence="8">Purine metabolism; IMP biosynthesis via de novo pathway; 5-amino-1-(5-phospho-D-ribosyl)imidazole from N(2)-formyl-N(1)-(5-phospho-D-ribosyl)glycinamide: step 1/2.</text>
</comment>
<evidence type="ECO:0000313" key="12">
    <source>
        <dbReference type="EMBL" id="RBP48067.1"/>
    </source>
</evidence>
<feature type="binding site" evidence="8">
    <location>
        <position position="180"/>
    </location>
    <ligand>
        <name>Mg(2+)</name>
        <dbReference type="ChEBI" id="CHEBI:18420"/>
        <label>1</label>
    </ligand>
</feature>
<dbReference type="Gene3D" id="3.30.1330.10">
    <property type="entry name" value="PurM-like, N-terminal domain"/>
    <property type="match status" value="2"/>
</dbReference>
<feature type="binding site" evidence="8">
    <location>
        <position position="636"/>
    </location>
    <ligand>
        <name>substrate</name>
    </ligand>
</feature>
<organism evidence="12 13">
    <name type="scientific">Roseimicrobium gellanilyticum</name>
    <dbReference type="NCBI Taxonomy" id="748857"/>
    <lineage>
        <taxon>Bacteria</taxon>
        <taxon>Pseudomonadati</taxon>
        <taxon>Verrucomicrobiota</taxon>
        <taxon>Verrucomicrobiia</taxon>
        <taxon>Verrucomicrobiales</taxon>
        <taxon>Verrucomicrobiaceae</taxon>
        <taxon>Roseimicrobium</taxon>
    </lineage>
</organism>
<evidence type="ECO:0000256" key="1">
    <source>
        <dbReference type="ARBA" id="ARBA00022490"/>
    </source>
</evidence>
<dbReference type="NCBIfam" id="TIGR01736">
    <property type="entry name" value="FGAM_synth_II"/>
    <property type="match status" value="1"/>
</dbReference>
<dbReference type="GO" id="GO:0006189">
    <property type="term" value="P:'de novo' IMP biosynthetic process"/>
    <property type="evidence" value="ECO:0007669"/>
    <property type="project" value="UniProtKB-UniRule"/>
</dbReference>
<keyword evidence="3 8" id="KW-0479">Metal-binding</keyword>
<dbReference type="SUPFAM" id="SSF56042">
    <property type="entry name" value="PurM C-terminal domain-like"/>
    <property type="match status" value="2"/>
</dbReference>
<dbReference type="InterPro" id="IPR010074">
    <property type="entry name" value="PRibForGlyAmidine_synth_PurL"/>
</dbReference>
<keyword evidence="1 8" id="KW-0963">Cytoplasm</keyword>
<dbReference type="CDD" id="cd02203">
    <property type="entry name" value="PurL_repeat1"/>
    <property type="match status" value="1"/>
</dbReference>
<sequence>MAGLRSSHQAWDGLATFSTPAIDPARIRGQSMGPPQAASRALQTHPTATGRAVFRHIPITSLSGDELLALSQKHKLSLSREDMLAVQKIFQEEKREPTDVELEVIAQTWSEHCKHRIFGARIEHSVNGKAEVIDSLYKTYVKAVTARIMAKKPGFVLSAFTDNAGFVKLDEKLAVCLKVETHNHPSAIEPYAGANTGLGGVIRDILGAGKGAKPIASLDVFCFGPPDTKQEDIKAKDVIHPLGVMRGVVRGVRDYGNRMGIPTVAGAIQFDDTYIYNPLVFCGTMGVIPIGDIDKEVKPGHLLIAAGGRTGRDGLKGATFSSVSLTTASHEEDQTAVQIGNPIEEKKAADFILAARAQGLIQFVTDCGAGGFSSAAGEMLSEVGGEVWLDHAPLKEPGLESWQVFISESQERMVIAIEEKDLEAMQKLAAVYETELCVLAKADGTGILKVKHHGEMVCELDCRKLHEAPRRHMKGEWTESTDETAGFTFEEGWEDLLRGLLADFTIVSREPIIREYDHEVQGNTLLKPLAGAQGDAPQDGSVIRVDGSQQCVALGLALLPEWGKNDPFAMGRACVDECVRQLVAMGANPERIAILDNFCLGNPDDHRELGALVETCKGMAQTAETYGTPFVSGKDSFYNYFKTDEGPVSIPCTLLVSGFGVVEDAKHIVGASVRRTGSKLCLVGDTTPGLRGAVLVKGMQSQAGQPANFDEAKALENYRAYYTLVEKGVVLSAHDISEGGLGVALAEMGFSGKAGLSVDLAKLPTKGACETAELLFGETPGRIVLEVAPENAHLAEALGFPVIGETTADGKLNITKGGEPLINASIAELKPIWKEGLVNYY</sequence>
<evidence type="ECO:0000259" key="11">
    <source>
        <dbReference type="Pfam" id="PF18072"/>
    </source>
</evidence>
<dbReference type="HAMAP" id="MF_00420">
    <property type="entry name" value="PurL_2"/>
    <property type="match status" value="1"/>
</dbReference>
<comment type="subcellular location">
    <subcellularLocation>
        <location evidence="8">Cytoplasm</location>
    </subcellularLocation>
</comment>
<dbReference type="Pfam" id="PF02769">
    <property type="entry name" value="AIRS_C"/>
    <property type="match status" value="2"/>
</dbReference>
<evidence type="ECO:0000256" key="6">
    <source>
        <dbReference type="ARBA" id="ARBA00022840"/>
    </source>
</evidence>
<feature type="binding site" evidence="8">
    <location>
        <position position="178"/>
    </location>
    <ligand>
        <name>ATP</name>
        <dbReference type="ChEBI" id="CHEBI:30616"/>
    </ligand>
</feature>
<comment type="catalytic activity">
    <reaction evidence="8">
        <text>N(2)-formyl-N(1)-(5-phospho-beta-D-ribosyl)glycinamide + L-glutamine + ATP + H2O = 2-formamido-N(1)-(5-O-phospho-beta-D-ribosyl)acetamidine + L-glutamate + ADP + phosphate + H(+)</text>
        <dbReference type="Rhea" id="RHEA:17129"/>
        <dbReference type="ChEBI" id="CHEBI:15377"/>
        <dbReference type="ChEBI" id="CHEBI:15378"/>
        <dbReference type="ChEBI" id="CHEBI:29985"/>
        <dbReference type="ChEBI" id="CHEBI:30616"/>
        <dbReference type="ChEBI" id="CHEBI:43474"/>
        <dbReference type="ChEBI" id="CHEBI:58359"/>
        <dbReference type="ChEBI" id="CHEBI:147286"/>
        <dbReference type="ChEBI" id="CHEBI:147287"/>
        <dbReference type="ChEBI" id="CHEBI:456216"/>
        <dbReference type="EC" id="6.3.5.3"/>
    </reaction>
</comment>
<feature type="binding site" evidence="8">
    <location>
        <position position="338"/>
    </location>
    <ligand>
        <name>substrate</name>
    </ligand>
</feature>
<comment type="caution">
    <text evidence="8">Lacks conserved residue(s) required for the propagation of feature annotation.</text>
</comment>
<feature type="active site" evidence="8">
    <location>
        <position position="112"/>
    </location>
</feature>
<dbReference type="InterPro" id="IPR010918">
    <property type="entry name" value="PurM-like_C_dom"/>
</dbReference>
<feature type="domain" description="PurM-like C-terminal" evidence="10">
    <location>
        <begin position="298"/>
        <end position="451"/>
    </location>
</feature>
<name>A0A366HVE2_9BACT</name>
<keyword evidence="4 8" id="KW-0547">Nucleotide-binding</keyword>
<comment type="similarity">
    <text evidence="8">Belongs to the FGAMS family.</text>
</comment>